<comment type="caution">
    <text evidence="7">The sequence shown here is derived from an EMBL/GenBank/DDBJ whole genome shotgun (WGS) entry which is preliminary data.</text>
</comment>
<evidence type="ECO:0000256" key="6">
    <source>
        <dbReference type="RuleBase" id="RU363041"/>
    </source>
</evidence>
<dbReference type="AlphaFoldDB" id="A0A5R9F5K9"/>
<feature type="transmembrane region" description="Helical" evidence="6">
    <location>
        <begin position="81"/>
        <end position="100"/>
    </location>
</feature>
<feature type="transmembrane region" description="Helical" evidence="6">
    <location>
        <begin position="253"/>
        <end position="271"/>
    </location>
</feature>
<dbReference type="RefSeq" id="WP_138122045.1">
    <property type="nucleotide sequence ID" value="NZ_SWLG01000001.1"/>
</dbReference>
<dbReference type="InterPro" id="IPR002781">
    <property type="entry name" value="TM_pro_TauE-like"/>
</dbReference>
<accession>A0A5R9F5K9</accession>
<feature type="transmembrane region" description="Helical" evidence="6">
    <location>
        <begin position="7"/>
        <end position="38"/>
    </location>
</feature>
<reference evidence="7 8" key="1">
    <citation type="submission" date="2019-04" db="EMBL/GenBank/DDBJ databases">
        <title>Bacillus caeni sp. nov., a bacterium isolated from mangrove sediment.</title>
        <authorList>
            <person name="Huang H."/>
            <person name="Mo K."/>
            <person name="Hu Y."/>
        </authorList>
    </citation>
    <scope>NUCLEOTIDE SEQUENCE [LARGE SCALE GENOMIC DNA]</scope>
    <source>
        <strain evidence="7 8">HB172195</strain>
    </source>
</reference>
<keyword evidence="8" id="KW-1185">Reference proteome</keyword>
<dbReference type="InterPro" id="IPR051598">
    <property type="entry name" value="TSUP/Inactive_protease-like"/>
</dbReference>
<dbReference type="EMBL" id="SWLG01000001">
    <property type="protein sequence ID" value="TLS38817.1"/>
    <property type="molecule type" value="Genomic_DNA"/>
</dbReference>
<dbReference type="Pfam" id="PF01925">
    <property type="entry name" value="TauE"/>
    <property type="match status" value="1"/>
</dbReference>
<gene>
    <name evidence="7" type="ORF">FCL54_00430</name>
</gene>
<sequence>MDWLILIFLGLTAGTVGSLVGLGGGIIIVPGLLIFGNYTNLLPAYSPQTIVGSSIVILVVIGLSSTLSYMKEKRVDYKSGVLFFAGSGPGAIAGAWLNKLVSTDGFSLYFGIFMVMISFLLMVRDRIKPIKTIKGIERSFTYETGEIVTYRYSPLIALLISFFVGVLSGLFGIGGGSLMVPAMIILFGFPAPVAIATSMFMIFLSSVTGAAAHLILGNIELFLILALIPGAWIGAKLGSYINKRLKDRTVITLLRWMLVIVGIRLVWQGMFG</sequence>
<dbReference type="Proteomes" id="UP000308230">
    <property type="component" value="Unassembled WGS sequence"/>
</dbReference>
<evidence type="ECO:0000256" key="3">
    <source>
        <dbReference type="ARBA" id="ARBA00022692"/>
    </source>
</evidence>
<keyword evidence="4 6" id="KW-1133">Transmembrane helix</keyword>
<dbReference type="PANTHER" id="PTHR43701:SF2">
    <property type="entry name" value="MEMBRANE TRANSPORTER PROTEIN YJNA-RELATED"/>
    <property type="match status" value="1"/>
</dbReference>
<feature type="transmembrane region" description="Helical" evidence="6">
    <location>
        <begin position="106"/>
        <end position="123"/>
    </location>
</feature>
<evidence type="ECO:0000256" key="4">
    <source>
        <dbReference type="ARBA" id="ARBA00022989"/>
    </source>
</evidence>
<comment type="subcellular location">
    <subcellularLocation>
        <location evidence="6">Cell membrane</location>
        <topology evidence="6">Multi-pass membrane protein</topology>
    </subcellularLocation>
    <subcellularLocation>
        <location evidence="1">Membrane</location>
        <topology evidence="1">Multi-pass membrane protein</topology>
    </subcellularLocation>
</comment>
<evidence type="ECO:0000256" key="2">
    <source>
        <dbReference type="ARBA" id="ARBA00009142"/>
    </source>
</evidence>
<organism evidence="7 8">
    <name type="scientific">Exobacillus caeni</name>
    <dbReference type="NCBI Taxonomy" id="2574798"/>
    <lineage>
        <taxon>Bacteria</taxon>
        <taxon>Bacillati</taxon>
        <taxon>Bacillota</taxon>
        <taxon>Bacilli</taxon>
        <taxon>Bacillales</taxon>
        <taxon>Guptibacillaceae</taxon>
        <taxon>Exobacillus</taxon>
    </lineage>
</organism>
<feature type="transmembrane region" description="Helical" evidence="6">
    <location>
        <begin position="211"/>
        <end position="233"/>
    </location>
</feature>
<dbReference type="PANTHER" id="PTHR43701">
    <property type="entry name" value="MEMBRANE TRANSPORTER PROTEIN MJ0441-RELATED"/>
    <property type="match status" value="1"/>
</dbReference>
<feature type="transmembrane region" description="Helical" evidence="6">
    <location>
        <begin position="155"/>
        <end position="174"/>
    </location>
</feature>
<comment type="similarity">
    <text evidence="2 6">Belongs to the 4-toluene sulfonate uptake permease (TSUP) (TC 2.A.102) family.</text>
</comment>
<evidence type="ECO:0000313" key="8">
    <source>
        <dbReference type="Proteomes" id="UP000308230"/>
    </source>
</evidence>
<protein>
    <recommendedName>
        <fullName evidence="6">Probable membrane transporter protein</fullName>
    </recommendedName>
</protein>
<dbReference type="GO" id="GO:0005886">
    <property type="term" value="C:plasma membrane"/>
    <property type="evidence" value="ECO:0007669"/>
    <property type="project" value="UniProtKB-SubCell"/>
</dbReference>
<name>A0A5R9F5K9_9BACL</name>
<evidence type="ECO:0000313" key="7">
    <source>
        <dbReference type="EMBL" id="TLS38817.1"/>
    </source>
</evidence>
<feature type="transmembrane region" description="Helical" evidence="6">
    <location>
        <begin position="180"/>
        <end position="204"/>
    </location>
</feature>
<feature type="transmembrane region" description="Helical" evidence="6">
    <location>
        <begin position="50"/>
        <end position="69"/>
    </location>
</feature>
<evidence type="ECO:0000256" key="1">
    <source>
        <dbReference type="ARBA" id="ARBA00004141"/>
    </source>
</evidence>
<keyword evidence="3 6" id="KW-0812">Transmembrane</keyword>
<proteinExistence type="inferred from homology"/>
<keyword evidence="6" id="KW-1003">Cell membrane</keyword>
<dbReference type="OrthoDB" id="9780109at2"/>
<evidence type="ECO:0000256" key="5">
    <source>
        <dbReference type="ARBA" id="ARBA00023136"/>
    </source>
</evidence>
<keyword evidence="5 6" id="KW-0472">Membrane</keyword>